<gene>
    <name evidence="8" type="ORF">THAOC_16659</name>
</gene>
<evidence type="ECO:0000256" key="3">
    <source>
        <dbReference type="ARBA" id="ARBA00022692"/>
    </source>
</evidence>
<name>K0SCU0_THAOC</name>
<keyword evidence="9" id="KW-1185">Reference proteome</keyword>
<dbReference type="Proteomes" id="UP000266841">
    <property type="component" value="Unassembled WGS sequence"/>
</dbReference>
<comment type="caution">
    <text evidence="8">The sequence shown here is derived from an EMBL/GenBank/DDBJ whole genome shotgun (WGS) entry which is preliminary data.</text>
</comment>
<keyword evidence="4 7" id="KW-1133">Transmembrane helix</keyword>
<dbReference type="OrthoDB" id="42882at2759"/>
<feature type="transmembrane region" description="Helical" evidence="7">
    <location>
        <begin position="255"/>
        <end position="273"/>
    </location>
</feature>
<evidence type="ECO:0000256" key="2">
    <source>
        <dbReference type="ARBA" id="ARBA00022448"/>
    </source>
</evidence>
<keyword evidence="2" id="KW-0813">Transport</keyword>
<protein>
    <recommendedName>
        <fullName evidence="10">EamA domain-containing protein</fullName>
    </recommendedName>
</protein>
<dbReference type="InterPro" id="IPR037185">
    <property type="entry name" value="EmrE-like"/>
</dbReference>
<evidence type="ECO:0000313" key="9">
    <source>
        <dbReference type="Proteomes" id="UP000266841"/>
    </source>
</evidence>
<evidence type="ECO:0008006" key="10">
    <source>
        <dbReference type="Google" id="ProtNLM"/>
    </source>
</evidence>
<sequence length="487" mass="52725">MMPMIGELLHISPINPGDNNSKLRISPASFRDDEEHWRVCGPVESQSSASDQSDAEESRLLPLSVENNSRDSLPPAAGTRSRAVQLVIGAGGIWASFIYYGTLQEDVFRYEAADGRKFTQAWYLQVLESLANVVFASIALGVIGATRRTNGAHDKPANKLAKRATLSIRKGFAISGASQLCSKGFTSLALANGLSFPVATLAKSAKLAPVMLGSLLLGGAKYSLRDYMQVLAIIAGTAILSLTKKKGSGELTSQLGAVFILLALCMDGVTGGVQKRLLANMKSLSIQPQPYEFMLWTNLFMCMLGVLISLILGDLTSGMNYCSENPQVFSLIWRFSLCSAIGQSFIFYTVARFDPLVCGTVTTTRKIFSVLLSIFFKGHVVTFQGWCGLGLALCGILSEIYHKSCPPTFPHGHRARRGFMTSTVSTHVHTYGYKFAFFLISFQSAAPKTQRPGLHSYDSSSGLNSIISSFPVLYFIPPLTLACTLSA</sequence>
<proteinExistence type="predicted"/>
<evidence type="ECO:0000313" key="8">
    <source>
        <dbReference type="EMBL" id="EJK62719.1"/>
    </source>
</evidence>
<dbReference type="PANTHER" id="PTHR10778:SF18">
    <property type="entry name" value="SUGAR PHOSPHATE TRANSPORTER DOMAIN-CONTAINING PROTEIN"/>
    <property type="match status" value="1"/>
</dbReference>
<evidence type="ECO:0000256" key="7">
    <source>
        <dbReference type="SAM" id="Phobius"/>
    </source>
</evidence>
<reference evidence="8 9" key="1">
    <citation type="journal article" date="2012" name="Genome Biol.">
        <title>Genome and low-iron response of an oceanic diatom adapted to chronic iron limitation.</title>
        <authorList>
            <person name="Lommer M."/>
            <person name="Specht M."/>
            <person name="Roy A.S."/>
            <person name="Kraemer L."/>
            <person name="Andreson R."/>
            <person name="Gutowska M.A."/>
            <person name="Wolf J."/>
            <person name="Bergner S.V."/>
            <person name="Schilhabel M.B."/>
            <person name="Klostermeier U.C."/>
            <person name="Beiko R.G."/>
            <person name="Rosenstiel P."/>
            <person name="Hippler M."/>
            <person name="Laroche J."/>
        </authorList>
    </citation>
    <scope>NUCLEOTIDE SEQUENCE [LARGE SCALE GENOMIC DNA]</scope>
    <source>
        <strain evidence="8 9">CCMP1005</strain>
    </source>
</reference>
<dbReference type="GO" id="GO:0000139">
    <property type="term" value="C:Golgi membrane"/>
    <property type="evidence" value="ECO:0007669"/>
    <property type="project" value="TreeGrafter"/>
</dbReference>
<evidence type="ECO:0000256" key="5">
    <source>
        <dbReference type="ARBA" id="ARBA00023136"/>
    </source>
</evidence>
<keyword evidence="3 7" id="KW-0812">Transmembrane</keyword>
<evidence type="ECO:0000256" key="1">
    <source>
        <dbReference type="ARBA" id="ARBA00004141"/>
    </source>
</evidence>
<dbReference type="GO" id="GO:0005460">
    <property type="term" value="F:UDP-glucose transmembrane transporter activity"/>
    <property type="evidence" value="ECO:0007669"/>
    <property type="project" value="TreeGrafter"/>
</dbReference>
<feature type="transmembrane region" description="Helical" evidence="7">
    <location>
        <begin position="293"/>
        <end position="312"/>
    </location>
</feature>
<keyword evidence="5 7" id="KW-0472">Membrane</keyword>
<dbReference type="EMBL" id="AGNL01018668">
    <property type="protein sequence ID" value="EJK62719.1"/>
    <property type="molecule type" value="Genomic_DNA"/>
</dbReference>
<dbReference type="GO" id="GO:0005459">
    <property type="term" value="F:UDP-galactose transmembrane transporter activity"/>
    <property type="evidence" value="ECO:0007669"/>
    <property type="project" value="TreeGrafter"/>
</dbReference>
<dbReference type="InterPro" id="IPR013657">
    <property type="entry name" value="SCL35B1-4/HUT1"/>
</dbReference>
<dbReference type="eggNOG" id="KOG1580">
    <property type="taxonomic scope" value="Eukaryota"/>
</dbReference>
<dbReference type="SUPFAM" id="SSF103481">
    <property type="entry name" value="Multidrug resistance efflux transporter EmrE"/>
    <property type="match status" value="1"/>
</dbReference>
<feature type="transmembrane region" description="Helical" evidence="7">
    <location>
        <begin position="332"/>
        <end position="351"/>
    </location>
</feature>
<dbReference type="Pfam" id="PF08449">
    <property type="entry name" value="UAA"/>
    <property type="match status" value="1"/>
</dbReference>
<dbReference type="AlphaFoldDB" id="K0SCU0"/>
<feature type="transmembrane region" description="Helical" evidence="7">
    <location>
        <begin position="83"/>
        <end position="102"/>
    </location>
</feature>
<comment type="subcellular location">
    <subcellularLocation>
        <location evidence="1">Membrane</location>
        <topology evidence="1">Multi-pass membrane protein</topology>
    </subcellularLocation>
</comment>
<dbReference type="GO" id="GO:0005789">
    <property type="term" value="C:endoplasmic reticulum membrane"/>
    <property type="evidence" value="ECO:0007669"/>
    <property type="project" value="TreeGrafter"/>
</dbReference>
<dbReference type="OMA" id="TECEASH"/>
<accession>K0SCU0</accession>
<feature type="transmembrane region" description="Helical" evidence="7">
    <location>
        <begin position="122"/>
        <end position="145"/>
    </location>
</feature>
<dbReference type="PANTHER" id="PTHR10778">
    <property type="entry name" value="SOLUTE CARRIER FAMILY 35 MEMBER B"/>
    <property type="match status" value="1"/>
</dbReference>
<feature type="region of interest" description="Disordered" evidence="6">
    <location>
        <begin position="42"/>
        <end position="77"/>
    </location>
</feature>
<evidence type="ECO:0000256" key="4">
    <source>
        <dbReference type="ARBA" id="ARBA00022989"/>
    </source>
</evidence>
<evidence type="ECO:0000256" key="6">
    <source>
        <dbReference type="SAM" id="MobiDB-lite"/>
    </source>
</evidence>
<organism evidence="8 9">
    <name type="scientific">Thalassiosira oceanica</name>
    <name type="common">Marine diatom</name>
    <dbReference type="NCBI Taxonomy" id="159749"/>
    <lineage>
        <taxon>Eukaryota</taxon>
        <taxon>Sar</taxon>
        <taxon>Stramenopiles</taxon>
        <taxon>Ochrophyta</taxon>
        <taxon>Bacillariophyta</taxon>
        <taxon>Coscinodiscophyceae</taxon>
        <taxon>Thalassiosirophycidae</taxon>
        <taxon>Thalassiosirales</taxon>
        <taxon>Thalassiosiraceae</taxon>
        <taxon>Thalassiosira</taxon>
    </lineage>
</organism>